<evidence type="ECO:0000313" key="2">
    <source>
        <dbReference type="Proteomes" id="UP000434850"/>
    </source>
</evidence>
<reference evidence="1 2" key="1">
    <citation type="submission" date="2019-12" db="EMBL/GenBank/DDBJ databases">
        <title>Mucilaginibacter sp. HME9299 genome sequencing and assembly.</title>
        <authorList>
            <person name="Kang H."/>
            <person name="Kim H."/>
            <person name="Joh K."/>
        </authorList>
    </citation>
    <scope>NUCLEOTIDE SEQUENCE [LARGE SCALE GENOMIC DNA]</scope>
    <source>
        <strain evidence="1 2">HME9299</strain>
    </source>
</reference>
<accession>A0A6I4I8H4</accession>
<dbReference type="RefSeq" id="WP_157541781.1">
    <property type="nucleotide sequence ID" value="NZ_WQLA01000003.1"/>
</dbReference>
<organism evidence="1 2">
    <name type="scientific">Mucilaginibacter aquatilis</name>
    <dbReference type="NCBI Taxonomy" id="1517760"/>
    <lineage>
        <taxon>Bacteria</taxon>
        <taxon>Pseudomonadati</taxon>
        <taxon>Bacteroidota</taxon>
        <taxon>Sphingobacteriia</taxon>
        <taxon>Sphingobacteriales</taxon>
        <taxon>Sphingobacteriaceae</taxon>
        <taxon>Mucilaginibacter</taxon>
    </lineage>
</organism>
<protein>
    <submittedName>
        <fullName evidence="1">Uncharacterized protein</fullName>
    </submittedName>
</protein>
<keyword evidence="2" id="KW-1185">Reference proteome</keyword>
<name>A0A6I4I8H4_9SPHI</name>
<dbReference type="AlphaFoldDB" id="A0A6I4I8H4"/>
<comment type="caution">
    <text evidence="1">The sequence shown here is derived from an EMBL/GenBank/DDBJ whole genome shotgun (WGS) entry which is preliminary data.</text>
</comment>
<evidence type="ECO:0000313" key="1">
    <source>
        <dbReference type="EMBL" id="MVN91510.1"/>
    </source>
</evidence>
<dbReference type="Proteomes" id="UP000434850">
    <property type="component" value="Unassembled WGS sequence"/>
</dbReference>
<dbReference type="EMBL" id="WQLA01000003">
    <property type="protein sequence ID" value="MVN91510.1"/>
    <property type="molecule type" value="Genomic_DNA"/>
</dbReference>
<gene>
    <name evidence="1" type="ORF">GO816_10275</name>
</gene>
<proteinExistence type="predicted"/>
<sequence length="100" mass="11158">MKNLIVLAVAAMLCAACKDNHDGKYVTKVSSQYSIAEDTIILNGDLIIKRIGYHKIINDSVLPKHFSIKSWHVGDFEAPVIQFGSRQITINGTIYKKIEP</sequence>